<feature type="compositionally biased region" description="Basic and acidic residues" evidence="1">
    <location>
        <begin position="266"/>
        <end position="279"/>
    </location>
</feature>
<feature type="region of interest" description="Disordered" evidence="1">
    <location>
        <begin position="243"/>
        <end position="279"/>
    </location>
</feature>
<evidence type="ECO:0008006" key="4">
    <source>
        <dbReference type="Google" id="ProtNLM"/>
    </source>
</evidence>
<organism evidence="2 3">
    <name type="scientific">Phenylobacterium kunshanense</name>
    <dbReference type="NCBI Taxonomy" id="1445034"/>
    <lineage>
        <taxon>Bacteria</taxon>
        <taxon>Pseudomonadati</taxon>
        <taxon>Pseudomonadota</taxon>
        <taxon>Alphaproteobacteria</taxon>
        <taxon>Caulobacterales</taxon>
        <taxon>Caulobacteraceae</taxon>
        <taxon>Phenylobacterium</taxon>
    </lineage>
</organism>
<dbReference type="Proteomes" id="UP000249524">
    <property type="component" value="Unassembled WGS sequence"/>
</dbReference>
<gene>
    <name evidence="2" type="ORF">DJ019_18900</name>
</gene>
<evidence type="ECO:0000313" key="3">
    <source>
        <dbReference type="Proteomes" id="UP000249524"/>
    </source>
</evidence>
<reference evidence="2 3" key="1">
    <citation type="submission" date="2018-05" db="EMBL/GenBank/DDBJ databases">
        <authorList>
            <person name="Lanie J.A."/>
            <person name="Ng W.-L."/>
            <person name="Kazmierczak K.M."/>
            <person name="Andrzejewski T.M."/>
            <person name="Davidsen T.M."/>
            <person name="Wayne K.J."/>
            <person name="Tettelin H."/>
            <person name="Glass J.I."/>
            <person name="Rusch D."/>
            <person name="Podicherti R."/>
            <person name="Tsui H.-C.T."/>
            <person name="Winkler M.E."/>
        </authorList>
    </citation>
    <scope>NUCLEOTIDE SEQUENCE [LARGE SCALE GENOMIC DNA]</scope>
    <source>
        <strain evidence="2 3">BUT-10</strain>
    </source>
</reference>
<proteinExistence type="predicted"/>
<comment type="caution">
    <text evidence="2">The sequence shown here is derived from an EMBL/GenBank/DDBJ whole genome shotgun (WGS) entry which is preliminary data.</text>
</comment>
<dbReference type="AlphaFoldDB" id="A0A328BBM5"/>
<sequence length="279" mass="29412">MTKSSAELEREVEDARGRIDQTVEALKDKMQPRELFDEATRMMGGASNKVLTTAVEQLRQNPIPIALIGLGVAWLAIAQTRRDPTLGGAYPNGYYPVHEGYDEDEGLKAKVKARAEAAKAKLSSAAHAAKDKLSAASHGAGDGVAEVRGRASQLAGEARAKAGEYGHMARQRFDQTLDSEPLVIGAIGLAVGAAIGASLPATPVERRYIGPARSKAAEKAKTQLGDLKDVASRAYGQVKEELHRQTGPAGEGTTLAQKAGAIAEAGSRKVREELSGPTH</sequence>
<accession>A0A328BBM5</accession>
<evidence type="ECO:0000256" key="1">
    <source>
        <dbReference type="SAM" id="MobiDB-lite"/>
    </source>
</evidence>
<dbReference type="OrthoDB" id="7471221at2"/>
<evidence type="ECO:0000313" key="2">
    <source>
        <dbReference type="EMBL" id="RAK62488.1"/>
    </source>
</evidence>
<protein>
    <recommendedName>
        <fullName evidence="4">DUF3618 domain-containing protein</fullName>
    </recommendedName>
</protein>
<dbReference type="Pfam" id="PF12277">
    <property type="entry name" value="DUF3618"/>
    <property type="match status" value="1"/>
</dbReference>
<dbReference type="EMBL" id="QFYS01000011">
    <property type="protein sequence ID" value="RAK62488.1"/>
    <property type="molecule type" value="Genomic_DNA"/>
</dbReference>
<keyword evidence="3" id="KW-1185">Reference proteome</keyword>
<dbReference type="InterPro" id="IPR022062">
    <property type="entry name" value="DUF3618"/>
</dbReference>
<dbReference type="RefSeq" id="WP_111277976.1">
    <property type="nucleotide sequence ID" value="NZ_QFYS01000011.1"/>
</dbReference>
<name>A0A328BBM5_9CAUL</name>